<dbReference type="EnsemblProtists" id="EKX52883">
    <property type="protein sequence ID" value="EKX52883"/>
    <property type="gene ID" value="GUITHDRAFT_101335"/>
</dbReference>
<keyword evidence="1" id="KW-0539">Nucleus</keyword>
<evidence type="ECO:0000256" key="1">
    <source>
        <dbReference type="PROSITE-ProRule" id="PRU00267"/>
    </source>
</evidence>
<dbReference type="KEGG" id="gtt:GUITHDRAFT_101335"/>
<accession>L1JXS0</accession>
<dbReference type="InterPro" id="IPR036910">
    <property type="entry name" value="HMG_box_dom_sf"/>
</dbReference>
<dbReference type="RefSeq" id="XP_005839863.1">
    <property type="nucleotide sequence ID" value="XM_005839806.1"/>
</dbReference>
<dbReference type="PaxDb" id="55529-EKX52883"/>
<proteinExistence type="predicted"/>
<feature type="region of interest" description="Disordered" evidence="2">
    <location>
        <begin position="96"/>
        <end position="200"/>
    </location>
</feature>
<evidence type="ECO:0000313" key="6">
    <source>
        <dbReference type="Proteomes" id="UP000011087"/>
    </source>
</evidence>
<reference evidence="6" key="2">
    <citation type="submission" date="2012-11" db="EMBL/GenBank/DDBJ databases">
        <authorList>
            <person name="Kuo A."/>
            <person name="Curtis B.A."/>
            <person name="Tanifuji G."/>
            <person name="Burki F."/>
            <person name="Gruber A."/>
            <person name="Irimia M."/>
            <person name="Maruyama S."/>
            <person name="Arias M.C."/>
            <person name="Ball S.G."/>
            <person name="Gile G.H."/>
            <person name="Hirakawa Y."/>
            <person name="Hopkins J.F."/>
            <person name="Rensing S.A."/>
            <person name="Schmutz J."/>
            <person name="Symeonidi A."/>
            <person name="Elias M."/>
            <person name="Eveleigh R.J."/>
            <person name="Herman E.K."/>
            <person name="Klute M.J."/>
            <person name="Nakayama T."/>
            <person name="Obornik M."/>
            <person name="Reyes-Prieto A."/>
            <person name="Armbrust E.V."/>
            <person name="Aves S.J."/>
            <person name="Beiko R.G."/>
            <person name="Coutinho P."/>
            <person name="Dacks J.B."/>
            <person name="Durnford D.G."/>
            <person name="Fast N.M."/>
            <person name="Green B.R."/>
            <person name="Grisdale C."/>
            <person name="Hempe F."/>
            <person name="Henrissat B."/>
            <person name="Hoppner M.P."/>
            <person name="Ishida K.-I."/>
            <person name="Kim E."/>
            <person name="Koreny L."/>
            <person name="Kroth P.G."/>
            <person name="Liu Y."/>
            <person name="Malik S.-B."/>
            <person name="Maier U.G."/>
            <person name="McRose D."/>
            <person name="Mock T."/>
            <person name="Neilson J.A."/>
            <person name="Onodera N.T."/>
            <person name="Poole A.M."/>
            <person name="Pritham E.J."/>
            <person name="Richards T.A."/>
            <person name="Rocap G."/>
            <person name="Roy S.W."/>
            <person name="Sarai C."/>
            <person name="Schaack S."/>
            <person name="Shirato S."/>
            <person name="Slamovits C.H."/>
            <person name="Spencer D.F."/>
            <person name="Suzuki S."/>
            <person name="Worden A.Z."/>
            <person name="Zauner S."/>
            <person name="Barry K."/>
            <person name="Bell C."/>
            <person name="Bharti A.K."/>
            <person name="Crow J.A."/>
            <person name="Grimwood J."/>
            <person name="Kramer R."/>
            <person name="Lindquist E."/>
            <person name="Lucas S."/>
            <person name="Salamov A."/>
            <person name="McFadden G.I."/>
            <person name="Lane C.E."/>
            <person name="Keeling P.J."/>
            <person name="Gray M.W."/>
            <person name="Grigoriev I.V."/>
            <person name="Archibald J.M."/>
        </authorList>
    </citation>
    <scope>NUCLEOTIDE SEQUENCE</scope>
    <source>
        <strain evidence="6">CCMP2712</strain>
    </source>
</reference>
<organism evidence="4">
    <name type="scientific">Guillardia theta (strain CCMP2712)</name>
    <name type="common">Cryptophyte</name>
    <dbReference type="NCBI Taxonomy" id="905079"/>
    <lineage>
        <taxon>Eukaryota</taxon>
        <taxon>Cryptophyceae</taxon>
        <taxon>Pyrenomonadales</taxon>
        <taxon>Geminigeraceae</taxon>
        <taxon>Guillardia</taxon>
    </lineage>
</organism>
<name>L1JXS0_GUITC</name>
<keyword evidence="1" id="KW-0238">DNA-binding</keyword>
<dbReference type="AlphaFoldDB" id="L1JXS0"/>
<protein>
    <recommendedName>
        <fullName evidence="3">HMG box domain-containing protein</fullName>
    </recommendedName>
</protein>
<dbReference type="SUPFAM" id="SSF47095">
    <property type="entry name" value="HMG-box"/>
    <property type="match status" value="1"/>
</dbReference>
<evidence type="ECO:0000259" key="3">
    <source>
        <dbReference type="PROSITE" id="PS50118"/>
    </source>
</evidence>
<sequence length="200" mass="22913">MAPTTISTVISIISSDFQDVIDKKELIQVLKTKQAEIKMEAKNARADRPPTAYNVYMWEKMKSEDLANLKPKERMSIISKQWKDDAEQYKADKAWYDRASEEMRQEKEAKKTEDKDTSKEAEKEAKKAEKEAEKEAKKAEKEAEKEAKKAEKQAAKEAEKEAKKAEKEAEKEAKKEAKKAAKEAEKEAKKAEKKAAKNNK</sequence>
<reference evidence="5" key="3">
    <citation type="submission" date="2016-03" db="UniProtKB">
        <authorList>
            <consortium name="EnsemblProtists"/>
        </authorList>
    </citation>
    <scope>IDENTIFICATION</scope>
</reference>
<dbReference type="GO" id="GO:0003677">
    <property type="term" value="F:DNA binding"/>
    <property type="evidence" value="ECO:0007669"/>
    <property type="project" value="UniProtKB-UniRule"/>
</dbReference>
<feature type="DNA-binding region" description="HMG box" evidence="1">
    <location>
        <begin position="46"/>
        <end position="115"/>
    </location>
</feature>
<reference evidence="4 6" key="1">
    <citation type="journal article" date="2012" name="Nature">
        <title>Algal genomes reveal evolutionary mosaicism and the fate of nucleomorphs.</title>
        <authorList>
            <consortium name="DOE Joint Genome Institute"/>
            <person name="Curtis B.A."/>
            <person name="Tanifuji G."/>
            <person name="Burki F."/>
            <person name="Gruber A."/>
            <person name="Irimia M."/>
            <person name="Maruyama S."/>
            <person name="Arias M.C."/>
            <person name="Ball S.G."/>
            <person name="Gile G.H."/>
            <person name="Hirakawa Y."/>
            <person name="Hopkins J.F."/>
            <person name="Kuo A."/>
            <person name="Rensing S.A."/>
            <person name="Schmutz J."/>
            <person name="Symeonidi A."/>
            <person name="Elias M."/>
            <person name="Eveleigh R.J."/>
            <person name="Herman E.K."/>
            <person name="Klute M.J."/>
            <person name="Nakayama T."/>
            <person name="Obornik M."/>
            <person name="Reyes-Prieto A."/>
            <person name="Armbrust E.V."/>
            <person name="Aves S.J."/>
            <person name="Beiko R.G."/>
            <person name="Coutinho P."/>
            <person name="Dacks J.B."/>
            <person name="Durnford D.G."/>
            <person name="Fast N.M."/>
            <person name="Green B.R."/>
            <person name="Grisdale C.J."/>
            <person name="Hempel F."/>
            <person name="Henrissat B."/>
            <person name="Hoppner M.P."/>
            <person name="Ishida K."/>
            <person name="Kim E."/>
            <person name="Koreny L."/>
            <person name="Kroth P.G."/>
            <person name="Liu Y."/>
            <person name="Malik S.B."/>
            <person name="Maier U.G."/>
            <person name="McRose D."/>
            <person name="Mock T."/>
            <person name="Neilson J.A."/>
            <person name="Onodera N.T."/>
            <person name="Poole A.M."/>
            <person name="Pritham E.J."/>
            <person name="Richards T.A."/>
            <person name="Rocap G."/>
            <person name="Roy S.W."/>
            <person name="Sarai C."/>
            <person name="Schaack S."/>
            <person name="Shirato S."/>
            <person name="Slamovits C.H."/>
            <person name="Spencer D.F."/>
            <person name="Suzuki S."/>
            <person name="Worden A.Z."/>
            <person name="Zauner S."/>
            <person name="Barry K."/>
            <person name="Bell C."/>
            <person name="Bharti A.K."/>
            <person name="Crow J.A."/>
            <person name="Grimwood J."/>
            <person name="Kramer R."/>
            <person name="Lindquist E."/>
            <person name="Lucas S."/>
            <person name="Salamov A."/>
            <person name="McFadden G.I."/>
            <person name="Lane C.E."/>
            <person name="Keeling P.J."/>
            <person name="Gray M.W."/>
            <person name="Grigoriev I.V."/>
            <person name="Archibald J.M."/>
        </authorList>
    </citation>
    <scope>NUCLEOTIDE SEQUENCE</scope>
    <source>
        <strain evidence="4 6">CCMP2712</strain>
    </source>
</reference>
<evidence type="ECO:0000256" key="2">
    <source>
        <dbReference type="SAM" id="MobiDB-lite"/>
    </source>
</evidence>
<dbReference type="EMBL" id="JH992971">
    <property type="protein sequence ID" value="EKX52883.1"/>
    <property type="molecule type" value="Genomic_DNA"/>
</dbReference>
<dbReference type="HOGENOM" id="CLU_1581501_0_0_1"/>
<dbReference type="GeneID" id="17309685"/>
<dbReference type="InterPro" id="IPR009071">
    <property type="entry name" value="HMG_box_dom"/>
</dbReference>
<dbReference type="OMA" id="FYFFTEG"/>
<dbReference type="GO" id="GO:0005634">
    <property type="term" value="C:nucleus"/>
    <property type="evidence" value="ECO:0007669"/>
    <property type="project" value="UniProtKB-UniRule"/>
</dbReference>
<evidence type="ECO:0000313" key="4">
    <source>
        <dbReference type="EMBL" id="EKX52883.1"/>
    </source>
</evidence>
<feature type="domain" description="HMG box" evidence="3">
    <location>
        <begin position="46"/>
        <end position="115"/>
    </location>
</feature>
<gene>
    <name evidence="4" type="ORF">GUITHDRAFT_101335</name>
</gene>
<dbReference type="PROSITE" id="PS50118">
    <property type="entry name" value="HMG_BOX_2"/>
    <property type="match status" value="1"/>
</dbReference>
<evidence type="ECO:0000313" key="5">
    <source>
        <dbReference type="EnsemblProtists" id="EKX52883"/>
    </source>
</evidence>
<keyword evidence="6" id="KW-1185">Reference proteome</keyword>
<dbReference type="Proteomes" id="UP000011087">
    <property type="component" value="Unassembled WGS sequence"/>
</dbReference>